<keyword evidence="3" id="KW-0677">Repeat</keyword>
<evidence type="ECO:0000256" key="7">
    <source>
        <dbReference type="HAMAP-Rule" id="MF_01008"/>
    </source>
</evidence>
<comment type="caution">
    <text evidence="9">The sequence shown here is derived from an EMBL/GenBank/DDBJ whole genome shotgun (WGS) entry which is preliminary data.</text>
</comment>
<dbReference type="PROSITE" id="PS51740">
    <property type="entry name" value="SPOVT_ABRB"/>
    <property type="match status" value="2"/>
</dbReference>
<evidence type="ECO:0000256" key="2">
    <source>
        <dbReference type="ARBA" id="ARBA00022490"/>
    </source>
</evidence>
<dbReference type="InterPro" id="IPR037914">
    <property type="entry name" value="SpoVT-AbrB_sf"/>
</dbReference>
<reference evidence="9 10" key="1">
    <citation type="submission" date="2020-08" db="EMBL/GenBank/DDBJ databases">
        <title>Genomic Encyclopedia of Type Strains, Phase IV (KMG-IV): sequencing the most valuable type-strain genomes for metagenomic binning, comparative biology and taxonomic classification.</title>
        <authorList>
            <person name="Goeker M."/>
        </authorList>
    </citation>
    <scope>NUCLEOTIDE SEQUENCE [LARGE SCALE GENOMIC DNA]</scope>
    <source>
        <strain evidence="9 10">DSM 25966</strain>
    </source>
</reference>
<evidence type="ECO:0000256" key="3">
    <source>
        <dbReference type="ARBA" id="ARBA00022737"/>
    </source>
</evidence>
<evidence type="ECO:0000313" key="10">
    <source>
        <dbReference type="Proteomes" id="UP000553963"/>
    </source>
</evidence>
<proteinExistence type="inferred from homology"/>
<keyword evidence="5 7" id="KW-0238">DNA-binding</keyword>
<dbReference type="AlphaFoldDB" id="A0A840AXF1"/>
<dbReference type="GO" id="GO:0003700">
    <property type="term" value="F:DNA-binding transcription factor activity"/>
    <property type="evidence" value="ECO:0007669"/>
    <property type="project" value="UniProtKB-UniRule"/>
</dbReference>
<dbReference type="PANTHER" id="PTHR34701:SF1">
    <property type="entry name" value="TRANSCRIPTIONAL REGULATOR MRAZ"/>
    <property type="match status" value="1"/>
</dbReference>
<dbReference type="InterPro" id="IPR038619">
    <property type="entry name" value="MraZ_sf"/>
</dbReference>
<dbReference type="Gene3D" id="3.40.1550.20">
    <property type="entry name" value="Transcriptional regulator MraZ domain"/>
    <property type="match status" value="1"/>
</dbReference>
<dbReference type="EMBL" id="JACIDS010000005">
    <property type="protein sequence ID" value="MBB3932926.1"/>
    <property type="molecule type" value="Genomic_DNA"/>
</dbReference>
<dbReference type="InterPro" id="IPR007159">
    <property type="entry name" value="SpoVT-AbrB_dom"/>
</dbReference>
<dbReference type="NCBIfam" id="NF001477">
    <property type="entry name" value="PRK00326.2-4"/>
    <property type="match status" value="1"/>
</dbReference>
<keyword evidence="4 7" id="KW-0805">Transcription regulation</keyword>
<comment type="subcellular location">
    <subcellularLocation>
        <location evidence="7">Cytoplasm</location>
        <location evidence="7">Nucleoid</location>
    </subcellularLocation>
</comment>
<dbReference type="InterPro" id="IPR020603">
    <property type="entry name" value="MraZ_dom"/>
</dbReference>
<comment type="subunit">
    <text evidence="7">Forms oligomers.</text>
</comment>
<accession>A0A840AXF1</accession>
<dbReference type="InterPro" id="IPR003444">
    <property type="entry name" value="MraZ"/>
</dbReference>
<sequence length="161" mass="17902">MEEFVSTFTNRLDSKGRVSVPASFRQVLARDGFEGLYCCPTLDQNAVDAGGNRLQQQIRASLARFEPFSEDHEYLSTTLIGESEILKIDADGRVSLTESIKSYAGIADAVTFVGQGYKFQIWEPERFDAYRSEARNRLRDLRKRLVPGSRASAEAAPGGSE</sequence>
<evidence type="ECO:0000256" key="4">
    <source>
        <dbReference type="ARBA" id="ARBA00023015"/>
    </source>
</evidence>
<dbReference type="GO" id="GO:0005737">
    <property type="term" value="C:cytoplasm"/>
    <property type="evidence" value="ECO:0007669"/>
    <property type="project" value="UniProtKB-UniRule"/>
</dbReference>
<dbReference type="RefSeq" id="WP_183400582.1">
    <property type="nucleotide sequence ID" value="NZ_JACIDS010000005.1"/>
</dbReference>
<keyword evidence="6 7" id="KW-0804">Transcription</keyword>
<dbReference type="Pfam" id="PF02381">
    <property type="entry name" value="MraZ"/>
    <property type="match status" value="1"/>
</dbReference>
<feature type="domain" description="SpoVT-AbrB" evidence="8">
    <location>
        <begin position="83"/>
        <end position="126"/>
    </location>
</feature>
<dbReference type="GO" id="GO:0000976">
    <property type="term" value="F:transcription cis-regulatory region binding"/>
    <property type="evidence" value="ECO:0007669"/>
    <property type="project" value="TreeGrafter"/>
</dbReference>
<dbReference type="InterPro" id="IPR035642">
    <property type="entry name" value="MraZ_N"/>
</dbReference>
<evidence type="ECO:0000259" key="8">
    <source>
        <dbReference type="PROSITE" id="PS51740"/>
    </source>
</evidence>
<dbReference type="GO" id="GO:2000143">
    <property type="term" value="P:negative regulation of DNA-templated transcription initiation"/>
    <property type="evidence" value="ECO:0007669"/>
    <property type="project" value="TreeGrafter"/>
</dbReference>
<organism evidence="9 10">
    <name type="scientific">Kaistia hirudinis</name>
    <dbReference type="NCBI Taxonomy" id="1293440"/>
    <lineage>
        <taxon>Bacteria</taxon>
        <taxon>Pseudomonadati</taxon>
        <taxon>Pseudomonadota</taxon>
        <taxon>Alphaproteobacteria</taxon>
        <taxon>Hyphomicrobiales</taxon>
        <taxon>Kaistiaceae</taxon>
        <taxon>Kaistia</taxon>
    </lineage>
</organism>
<dbReference type="Proteomes" id="UP000553963">
    <property type="component" value="Unassembled WGS sequence"/>
</dbReference>
<name>A0A840AXF1_9HYPH</name>
<protein>
    <recommendedName>
        <fullName evidence="1 7">Transcriptional regulator MraZ</fullName>
    </recommendedName>
</protein>
<keyword evidence="10" id="KW-1185">Reference proteome</keyword>
<gene>
    <name evidence="7" type="primary">mraZ</name>
    <name evidence="9" type="ORF">GGR25_003990</name>
</gene>
<keyword evidence="2 7" id="KW-0963">Cytoplasm</keyword>
<evidence type="ECO:0000256" key="6">
    <source>
        <dbReference type="ARBA" id="ARBA00023163"/>
    </source>
</evidence>
<evidence type="ECO:0000313" key="9">
    <source>
        <dbReference type="EMBL" id="MBB3932926.1"/>
    </source>
</evidence>
<evidence type="ECO:0000256" key="5">
    <source>
        <dbReference type="ARBA" id="ARBA00023125"/>
    </source>
</evidence>
<dbReference type="SUPFAM" id="SSF89447">
    <property type="entry name" value="AbrB/MazE/MraZ-like"/>
    <property type="match status" value="1"/>
</dbReference>
<dbReference type="CDD" id="cd16321">
    <property type="entry name" value="MraZ_C"/>
    <property type="match status" value="1"/>
</dbReference>
<evidence type="ECO:0000256" key="1">
    <source>
        <dbReference type="ARBA" id="ARBA00013860"/>
    </source>
</evidence>
<dbReference type="CDD" id="cd16320">
    <property type="entry name" value="MraZ_N"/>
    <property type="match status" value="1"/>
</dbReference>
<comment type="similarity">
    <text evidence="7">Belongs to the MraZ family.</text>
</comment>
<feature type="domain" description="SpoVT-AbrB" evidence="8">
    <location>
        <begin position="7"/>
        <end position="61"/>
    </location>
</feature>
<dbReference type="GO" id="GO:0009295">
    <property type="term" value="C:nucleoid"/>
    <property type="evidence" value="ECO:0007669"/>
    <property type="project" value="UniProtKB-SubCell"/>
</dbReference>
<dbReference type="HAMAP" id="MF_01008">
    <property type="entry name" value="MraZ"/>
    <property type="match status" value="1"/>
</dbReference>
<dbReference type="PANTHER" id="PTHR34701">
    <property type="entry name" value="TRANSCRIPTIONAL REGULATOR MRAZ"/>
    <property type="match status" value="1"/>
</dbReference>
<dbReference type="InterPro" id="IPR035644">
    <property type="entry name" value="MraZ_C"/>
</dbReference>